<dbReference type="Gene3D" id="3.30.40.10">
    <property type="entry name" value="Zinc/RING finger domain, C3HC4 (zinc finger)"/>
    <property type="match status" value="1"/>
</dbReference>
<dbReference type="InterPro" id="IPR027370">
    <property type="entry name" value="Znf-RING_euk"/>
</dbReference>
<evidence type="ECO:0000313" key="8">
    <source>
        <dbReference type="EMBL" id="KAI7792054.1"/>
    </source>
</evidence>
<dbReference type="GO" id="GO:0008270">
    <property type="term" value="F:zinc ion binding"/>
    <property type="evidence" value="ECO:0007669"/>
    <property type="project" value="UniProtKB-KW"/>
</dbReference>
<dbReference type="InterPro" id="IPR017907">
    <property type="entry name" value="Znf_RING_CS"/>
</dbReference>
<dbReference type="InterPro" id="IPR013320">
    <property type="entry name" value="ConA-like_dom_sf"/>
</dbReference>
<feature type="domain" description="B30.2/SPRY" evidence="7">
    <location>
        <begin position="270"/>
        <end position="454"/>
    </location>
</feature>
<dbReference type="Pfam" id="PF13765">
    <property type="entry name" value="PRY"/>
    <property type="match status" value="1"/>
</dbReference>
<dbReference type="Gene3D" id="2.60.120.920">
    <property type="match status" value="1"/>
</dbReference>
<evidence type="ECO:0000259" key="7">
    <source>
        <dbReference type="PROSITE" id="PS50188"/>
    </source>
</evidence>
<dbReference type="PROSITE" id="PS50188">
    <property type="entry name" value="B302_SPRY"/>
    <property type="match status" value="1"/>
</dbReference>
<dbReference type="InterPro" id="IPR003877">
    <property type="entry name" value="SPRY_dom"/>
</dbReference>
<evidence type="ECO:0000259" key="5">
    <source>
        <dbReference type="PROSITE" id="PS50089"/>
    </source>
</evidence>
<reference evidence="8" key="1">
    <citation type="submission" date="2021-02" db="EMBL/GenBank/DDBJ databases">
        <title>Comparative genomics reveals that relaxation of natural selection precedes convergent phenotypic evolution of cavefish.</title>
        <authorList>
            <person name="Peng Z."/>
        </authorList>
    </citation>
    <scope>NUCLEOTIDE SEQUENCE</scope>
    <source>
        <tissue evidence="8">Muscle</tissue>
    </source>
</reference>
<comment type="caution">
    <text evidence="8">The sequence shown here is derived from an EMBL/GenBank/DDBJ whole genome shotgun (WGS) entry which is preliminary data.</text>
</comment>
<dbReference type="SUPFAM" id="SSF57850">
    <property type="entry name" value="RING/U-box"/>
    <property type="match status" value="1"/>
</dbReference>
<evidence type="ECO:0000259" key="6">
    <source>
        <dbReference type="PROSITE" id="PS50119"/>
    </source>
</evidence>
<dbReference type="PROSITE" id="PS00518">
    <property type="entry name" value="ZF_RING_1"/>
    <property type="match status" value="1"/>
</dbReference>
<accession>A0A9W7T9D9</accession>
<evidence type="ECO:0000256" key="3">
    <source>
        <dbReference type="ARBA" id="ARBA00022833"/>
    </source>
</evidence>
<feature type="domain" description="B box-type" evidence="6">
    <location>
        <begin position="83"/>
        <end position="124"/>
    </location>
</feature>
<keyword evidence="1" id="KW-0479">Metal-binding</keyword>
<dbReference type="Pfam" id="PF00643">
    <property type="entry name" value="zf-B_box"/>
    <property type="match status" value="1"/>
</dbReference>
<dbReference type="SMART" id="SM00589">
    <property type="entry name" value="PRY"/>
    <property type="match status" value="1"/>
</dbReference>
<dbReference type="Proteomes" id="UP001059041">
    <property type="component" value="Linkage Group LG24"/>
</dbReference>
<evidence type="ECO:0000256" key="1">
    <source>
        <dbReference type="ARBA" id="ARBA00022723"/>
    </source>
</evidence>
<dbReference type="SMART" id="SM00449">
    <property type="entry name" value="SPRY"/>
    <property type="match status" value="1"/>
</dbReference>
<dbReference type="SUPFAM" id="SSF57845">
    <property type="entry name" value="B-box zinc-binding domain"/>
    <property type="match status" value="1"/>
</dbReference>
<dbReference type="InterPro" id="IPR000315">
    <property type="entry name" value="Znf_B-box"/>
</dbReference>
<dbReference type="EMBL" id="JAFHDT010000024">
    <property type="protein sequence ID" value="KAI7792054.1"/>
    <property type="molecule type" value="Genomic_DNA"/>
</dbReference>
<proteinExistence type="predicted"/>
<evidence type="ECO:0000256" key="2">
    <source>
        <dbReference type="ARBA" id="ARBA00022771"/>
    </source>
</evidence>
<protein>
    <submittedName>
        <fullName evidence="8">Zinc-binding protein A33-like</fullName>
    </submittedName>
</protein>
<dbReference type="Gene3D" id="3.30.160.60">
    <property type="entry name" value="Classic Zinc Finger"/>
    <property type="match status" value="1"/>
</dbReference>
<dbReference type="InterPro" id="IPR006574">
    <property type="entry name" value="PRY"/>
</dbReference>
<dbReference type="AlphaFoldDB" id="A0A9W7T9D9"/>
<dbReference type="PROSITE" id="PS50089">
    <property type="entry name" value="ZF_RING_2"/>
    <property type="match status" value="1"/>
</dbReference>
<dbReference type="InterPro" id="IPR003879">
    <property type="entry name" value="Butyrophylin_SPRY"/>
</dbReference>
<gene>
    <name evidence="8" type="ORF">IRJ41_020285</name>
</gene>
<feature type="domain" description="RING-type" evidence="5">
    <location>
        <begin position="14"/>
        <end position="54"/>
    </location>
</feature>
<organism evidence="8 9">
    <name type="scientific">Triplophysa rosa</name>
    <name type="common">Cave loach</name>
    <dbReference type="NCBI Taxonomy" id="992332"/>
    <lineage>
        <taxon>Eukaryota</taxon>
        <taxon>Metazoa</taxon>
        <taxon>Chordata</taxon>
        <taxon>Craniata</taxon>
        <taxon>Vertebrata</taxon>
        <taxon>Euteleostomi</taxon>
        <taxon>Actinopterygii</taxon>
        <taxon>Neopterygii</taxon>
        <taxon>Teleostei</taxon>
        <taxon>Ostariophysi</taxon>
        <taxon>Cypriniformes</taxon>
        <taxon>Nemacheilidae</taxon>
        <taxon>Triplophysa</taxon>
    </lineage>
</organism>
<dbReference type="InterPro" id="IPR013083">
    <property type="entry name" value="Znf_RING/FYVE/PHD"/>
</dbReference>
<dbReference type="PROSITE" id="PS50119">
    <property type="entry name" value="ZF_BBOX"/>
    <property type="match status" value="1"/>
</dbReference>
<dbReference type="SMART" id="SM00336">
    <property type="entry name" value="BBOX"/>
    <property type="match status" value="1"/>
</dbReference>
<dbReference type="InterPro" id="IPR043136">
    <property type="entry name" value="B30.2/SPRY_sf"/>
</dbReference>
<dbReference type="SMART" id="SM00184">
    <property type="entry name" value="RING"/>
    <property type="match status" value="1"/>
</dbReference>
<keyword evidence="3" id="KW-0862">Zinc</keyword>
<dbReference type="PRINTS" id="PR01407">
    <property type="entry name" value="BUTYPHLNCDUF"/>
</dbReference>
<dbReference type="Pfam" id="PF00622">
    <property type="entry name" value="SPRY"/>
    <property type="match status" value="1"/>
</dbReference>
<evidence type="ECO:0000256" key="4">
    <source>
        <dbReference type="PROSITE-ProRule" id="PRU00024"/>
    </source>
</evidence>
<dbReference type="PANTHER" id="PTHR24103">
    <property type="entry name" value="E3 UBIQUITIN-PROTEIN LIGASE TRIM"/>
    <property type="match status" value="1"/>
</dbReference>
<dbReference type="InterPro" id="IPR001870">
    <property type="entry name" value="B30.2/SPRY"/>
</dbReference>
<name>A0A9W7T9D9_TRIRA</name>
<dbReference type="InterPro" id="IPR050143">
    <property type="entry name" value="TRIM/RBCC"/>
</dbReference>
<keyword evidence="9" id="KW-1185">Reference proteome</keyword>
<dbReference type="Pfam" id="PF13445">
    <property type="entry name" value="zf-RING_UBOX"/>
    <property type="match status" value="1"/>
</dbReference>
<keyword evidence="2 4" id="KW-0863">Zinc-finger</keyword>
<evidence type="ECO:0000313" key="9">
    <source>
        <dbReference type="Proteomes" id="UP001059041"/>
    </source>
</evidence>
<sequence length="454" mass="52828">MAEALSFLEEDLTCVICCDVYTDPVTLKCSHSLCEKCLQEFWSTQDVIQCPVCRKECSHDEPTKSLAFKSLCESFKMRKPTDVPEDICQEHKEKLKLFCFEDKKPICVVCYTSRKHENHKCSPVEEAVVTVKEDLKERIEKLQVTLGYLKKAQDSCMKQDELIEEHSSVEESQIKKEFEKLHQFLKDEEEKWIRTMRKEVKSQDVKTRSRLEQLSKQISALSEQVAAVWQDLEAENITILQNYAENIRRLQCPSVPKTSFEFKIYQHHPTQTMIFTTWAKMQKLVEKAPVMLDPNTASNKLLVSKDCYSVQHVKNKVSGPENPERLHLGVLASQGFSSGLHCWDVEVGDNDHWTLGVVGETVYKKRLFIMDPRSRFWCFRYVDGIYRKSNKPIKHNERPFIIRLQLDFDKGELKFIDSFRNKSLCTFTGGFPEKVFPYFCTGDLDKPLTLYPGK</sequence>
<dbReference type="SUPFAM" id="SSF49899">
    <property type="entry name" value="Concanavalin A-like lectins/glucanases"/>
    <property type="match status" value="1"/>
</dbReference>
<dbReference type="InterPro" id="IPR001841">
    <property type="entry name" value="Znf_RING"/>
</dbReference>